<keyword evidence="9" id="KW-1185">Reference proteome</keyword>
<dbReference type="RefSeq" id="WP_179587534.1">
    <property type="nucleotide sequence ID" value="NZ_JACBYR010000001.1"/>
</dbReference>
<dbReference type="PROSITE" id="PS50045">
    <property type="entry name" value="SIGMA54_INTERACT_4"/>
    <property type="match status" value="1"/>
</dbReference>
<proteinExistence type="predicted"/>
<dbReference type="Gene3D" id="3.40.50.2300">
    <property type="match status" value="1"/>
</dbReference>
<dbReference type="InterPro" id="IPR025943">
    <property type="entry name" value="Sigma_54_int_dom_ATP-bd_2"/>
</dbReference>
<evidence type="ECO:0000313" key="9">
    <source>
        <dbReference type="Proteomes" id="UP000542125"/>
    </source>
</evidence>
<keyword evidence="2" id="KW-0067">ATP-binding</keyword>
<dbReference type="Pfam" id="PF06506">
    <property type="entry name" value="PrpR_N"/>
    <property type="match status" value="1"/>
</dbReference>
<dbReference type="PROSITE" id="PS00675">
    <property type="entry name" value="SIGMA54_INTERACT_1"/>
    <property type="match status" value="1"/>
</dbReference>
<dbReference type="SUPFAM" id="SSF46689">
    <property type="entry name" value="Homeodomain-like"/>
    <property type="match status" value="1"/>
</dbReference>
<dbReference type="Pfam" id="PF02954">
    <property type="entry name" value="HTH_8"/>
    <property type="match status" value="1"/>
</dbReference>
<dbReference type="InterPro" id="IPR025662">
    <property type="entry name" value="Sigma_54_int_dom_ATP-bd_1"/>
</dbReference>
<name>A0A7Y9LNY1_9BURK</name>
<dbReference type="SMART" id="SM00091">
    <property type="entry name" value="PAS"/>
    <property type="match status" value="1"/>
</dbReference>
<dbReference type="PANTHER" id="PTHR32071:SF81">
    <property type="entry name" value="PROPIONATE CATABOLISM OPERON REGULATORY PROTEIN"/>
    <property type="match status" value="1"/>
</dbReference>
<dbReference type="Pfam" id="PF00989">
    <property type="entry name" value="PAS"/>
    <property type="match status" value="1"/>
</dbReference>
<comment type="caution">
    <text evidence="8">The sequence shown here is derived from an EMBL/GenBank/DDBJ whole genome shotgun (WGS) entry which is preliminary data.</text>
</comment>
<reference evidence="8 9" key="1">
    <citation type="submission" date="2020-07" db="EMBL/GenBank/DDBJ databases">
        <title>Genomic Encyclopedia of Type Strains, Phase IV (KMG-V): Genome sequencing to study the core and pangenomes of soil and plant-associated prokaryotes.</title>
        <authorList>
            <person name="Whitman W."/>
        </authorList>
    </citation>
    <scope>NUCLEOTIDE SEQUENCE [LARGE SCALE GENOMIC DNA]</scope>
    <source>
        <strain evidence="8 9">SAS40</strain>
    </source>
</reference>
<evidence type="ECO:0000259" key="7">
    <source>
        <dbReference type="PROSITE" id="PS50112"/>
    </source>
</evidence>
<dbReference type="SUPFAM" id="SSF159800">
    <property type="entry name" value="PrpR receptor domain-like"/>
    <property type="match status" value="1"/>
</dbReference>
<dbReference type="NCBIfam" id="TIGR02329">
    <property type="entry name" value="propionate_PrpR"/>
    <property type="match status" value="1"/>
</dbReference>
<protein>
    <submittedName>
        <fullName evidence="8">Propionate catabolism operon transcriptional regulator</fullName>
    </submittedName>
</protein>
<organism evidence="8 9">
    <name type="scientific">Pigmentiphaga litoralis</name>
    <dbReference type="NCBI Taxonomy" id="516702"/>
    <lineage>
        <taxon>Bacteria</taxon>
        <taxon>Pseudomonadati</taxon>
        <taxon>Pseudomonadota</taxon>
        <taxon>Betaproteobacteria</taxon>
        <taxon>Burkholderiales</taxon>
        <taxon>Alcaligenaceae</taxon>
        <taxon>Pigmentiphaga</taxon>
    </lineage>
</organism>
<feature type="domain" description="PAS" evidence="7">
    <location>
        <begin position="199"/>
        <end position="252"/>
    </location>
</feature>
<dbReference type="CDD" id="cd00130">
    <property type="entry name" value="PAS"/>
    <property type="match status" value="1"/>
</dbReference>
<dbReference type="CDD" id="cd00009">
    <property type="entry name" value="AAA"/>
    <property type="match status" value="1"/>
</dbReference>
<dbReference type="InterPro" id="IPR025944">
    <property type="entry name" value="Sigma_54_int_dom_CS"/>
</dbReference>
<dbReference type="GO" id="GO:0019629">
    <property type="term" value="P:propionate catabolic process, 2-methylcitrate cycle"/>
    <property type="evidence" value="ECO:0007669"/>
    <property type="project" value="InterPro"/>
</dbReference>
<dbReference type="SUPFAM" id="SSF55785">
    <property type="entry name" value="PYP-like sensor domain (PAS domain)"/>
    <property type="match status" value="1"/>
</dbReference>
<keyword evidence="5" id="KW-0804">Transcription</keyword>
<dbReference type="Pfam" id="PF00158">
    <property type="entry name" value="Sigma54_activat"/>
    <property type="match status" value="1"/>
</dbReference>
<evidence type="ECO:0000256" key="5">
    <source>
        <dbReference type="ARBA" id="ARBA00023163"/>
    </source>
</evidence>
<dbReference type="GO" id="GO:0000156">
    <property type="term" value="F:phosphorelay response regulator activity"/>
    <property type="evidence" value="ECO:0007669"/>
    <property type="project" value="InterPro"/>
</dbReference>
<evidence type="ECO:0000259" key="6">
    <source>
        <dbReference type="PROSITE" id="PS50045"/>
    </source>
</evidence>
<dbReference type="InterPro" id="IPR000014">
    <property type="entry name" value="PAS"/>
</dbReference>
<dbReference type="GO" id="GO:0005737">
    <property type="term" value="C:cytoplasm"/>
    <property type="evidence" value="ECO:0007669"/>
    <property type="project" value="InterPro"/>
</dbReference>
<dbReference type="GO" id="GO:0006355">
    <property type="term" value="P:regulation of DNA-templated transcription"/>
    <property type="evidence" value="ECO:0007669"/>
    <property type="project" value="InterPro"/>
</dbReference>
<evidence type="ECO:0000313" key="8">
    <source>
        <dbReference type="EMBL" id="NYE83760.1"/>
    </source>
</evidence>
<dbReference type="GO" id="GO:0005524">
    <property type="term" value="F:ATP binding"/>
    <property type="evidence" value="ECO:0007669"/>
    <property type="project" value="UniProtKB-KW"/>
</dbReference>
<feature type="domain" description="Sigma-54 factor interaction" evidence="6">
    <location>
        <begin position="328"/>
        <end position="558"/>
    </location>
</feature>
<dbReference type="SUPFAM" id="SSF52540">
    <property type="entry name" value="P-loop containing nucleoside triphosphate hydrolases"/>
    <property type="match status" value="1"/>
</dbReference>
<sequence>MVAITSPRPIIWAAGISRLSGAFVEIVPGFADRADIRVIEKGFEAAAVAVEAAARERRVDAVVSGGANGAYLRQHVSVPVILVKVTGFDVLSALATARRVSPRIALVTHASVYAELAEFCQAFDLDIPLHTYLTGYDASTLVLSLKAAGTEVVVGPGLVTDLADKAGMTGVFLYSGNSVRAAMNDAIDAAQVRQAESVRRQYVNAILAHLNEGVVAVDAAGDVQAFNPAMERFLNVPVNEALGQRWQTLSPSLPLDAVMRSGRQELEAIHRLGDKTVVVNRIPLIRQGESAGAVLTVQDAQAIQRVDRNLRSRNRPRGTATRYTLDDLLGHSPSITSVRTLARRYAQVDSTVLIRGDSGTGKEVIAQGMHHASPRQAFPFVAVNCAAFPEPLLESELFGYQEGAFSGASRGGKVGLIEAAHNGTLFLDEIGDMSPALQVRLLRVLQERQVLPIGGLDPVPVNVRVMAATHRDLPARVALGLFREDLLFRLNILRIDVAPLRERMEDLPEIAGALYERILGRLGLPAQGLPEWIQAALMTYPWPGNVRELENVLERVAVLAAGDQEAVDEVAGHDTDRPALRQAIPEIFGVADAGAATGLRGVARVSEARISEAPLSQVSRHSQVAHIHRVLADCHGDRAAACRVLGISSTTLWRRLRDAG</sequence>
<dbReference type="Pfam" id="PF25601">
    <property type="entry name" value="AAA_lid_14"/>
    <property type="match status" value="1"/>
</dbReference>
<dbReference type="InterPro" id="IPR058031">
    <property type="entry name" value="AAA_lid_NorR"/>
</dbReference>
<dbReference type="Proteomes" id="UP000542125">
    <property type="component" value="Unassembled WGS sequence"/>
</dbReference>
<dbReference type="Gene3D" id="3.40.50.300">
    <property type="entry name" value="P-loop containing nucleotide triphosphate hydrolases"/>
    <property type="match status" value="1"/>
</dbReference>
<dbReference type="SMART" id="SM00382">
    <property type="entry name" value="AAA"/>
    <property type="match status" value="1"/>
</dbReference>
<dbReference type="InterPro" id="IPR002197">
    <property type="entry name" value="HTH_Fis"/>
</dbReference>
<dbReference type="AlphaFoldDB" id="A0A7Y9LNY1"/>
<evidence type="ECO:0000256" key="3">
    <source>
        <dbReference type="ARBA" id="ARBA00023015"/>
    </source>
</evidence>
<accession>A0A7Y9LNY1</accession>
<keyword evidence="3" id="KW-0805">Transcription regulation</keyword>
<dbReference type="Gene3D" id="1.10.10.60">
    <property type="entry name" value="Homeodomain-like"/>
    <property type="match status" value="1"/>
</dbReference>
<dbReference type="PROSITE" id="PS00676">
    <property type="entry name" value="SIGMA54_INTERACT_2"/>
    <property type="match status" value="1"/>
</dbReference>
<dbReference type="InterPro" id="IPR009057">
    <property type="entry name" value="Homeodomain-like_sf"/>
</dbReference>
<dbReference type="InterPro" id="IPR035965">
    <property type="entry name" value="PAS-like_dom_sf"/>
</dbReference>
<evidence type="ECO:0000256" key="1">
    <source>
        <dbReference type="ARBA" id="ARBA00022741"/>
    </source>
</evidence>
<dbReference type="InterPro" id="IPR012704">
    <property type="entry name" value="Sig_transdc_resp-reg_PrpR"/>
</dbReference>
<dbReference type="PANTHER" id="PTHR32071">
    <property type="entry name" value="TRANSCRIPTIONAL REGULATORY PROTEIN"/>
    <property type="match status" value="1"/>
</dbReference>
<keyword evidence="4" id="KW-0238">DNA-binding</keyword>
<dbReference type="InterPro" id="IPR002078">
    <property type="entry name" value="Sigma_54_int"/>
</dbReference>
<evidence type="ECO:0000256" key="4">
    <source>
        <dbReference type="ARBA" id="ARBA00023125"/>
    </source>
</evidence>
<dbReference type="InterPro" id="IPR010524">
    <property type="entry name" value="Sig_transdc_resp-reg_PrpR_N"/>
</dbReference>
<dbReference type="InterPro" id="IPR013767">
    <property type="entry name" value="PAS_fold"/>
</dbReference>
<dbReference type="PROSITE" id="PS00688">
    <property type="entry name" value="SIGMA54_INTERACT_3"/>
    <property type="match status" value="1"/>
</dbReference>
<dbReference type="EMBL" id="JACBYR010000001">
    <property type="protein sequence ID" value="NYE83760.1"/>
    <property type="molecule type" value="Genomic_DNA"/>
</dbReference>
<dbReference type="FunFam" id="3.40.50.300:FF:000006">
    <property type="entry name" value="DNA-binding transcriptional regulator NtrC"/>
    <property type="match status" value="1"/>
</dbReference>
<gene>
    <name evidence="8" type="ORF">FHW18_003031</name>
</gene>
<dbReference type="InterPro" id="IPR003593">
    <property type="entry name" value="AAA+_ATPase"/>
</dbReference>
<keyword evidence="1" id="KW-0547">Nucleotide-binding</keyword>
<dbReference type="InterPro" id="IPR027417">
    <property type="entry name" value="P-loop_NTPase"/>
</dbReference>
<dbReference type="Gene3D" id="3.30.450.20">
    <property type="entry name" value="PAS domain"/>
    <property type="match status" value="1"/>
</dbReference>
<dbReference type="PROSITE" id="PS50112">
    <property type="entry name" value="PAS"/>
    <property type="match status" value="1"/>
</dbReference>
<dbReference type="Gene3D" id="1.10.8.60">
    <property type="match status" value="1"/>
</dbReference>
<evidence type="ECO:0000256" key="2">
    <source>
        <dbReference type="ARBA" id="ARBA00022840"/>
    </source>
</evidence>
<dbReference type="GO" id="GO:0043565">
    <property type="term" value="F:sequence-specific DNA binding"/>
    <property type="evidence" value="ECO:0007669"/>
    <property type="project" value="InterPro"/>
</dbReference>